<feature type="binding site" evidence="1">
    <location>
        <position position="109"/>
    </location>
    <ligand>
        <name>Mn(2+)</name>
        <dbReference type="ChEBI" id="CHEBI:29035"/>
        <label>2</label>
    </ligand>
</feature>
<name>A0A368T5L2_9ACTN</name>
<protein>
    <submittedName>
        <fullName evidence="3">Amidohydrolase</fullName>
    </submittedName>
</protein>
<sequence>MAGYRPGGVDPAALADLYRDLHTHPELSFAEHRTAGAAARRLRDAGYEVAAGVGGTGVVGVLRNGPGPVVLLRADMDALPVREQTGLPYASTAQAPGPDGVPVPVMHACGHDMHVSCLVGAAELLSAGRAHWGGTVMAVFQPAEEIGAGARAMLDDGLYGRFGTPDAVFAQHVFPLPAGRVAYRPGLVLGAAESFDITLFGVGGHASQPERVVDPVVMAAATVLRLQTVVAREVAPAEQAVLTVAKLRAGEKENVIADHATLTVSIRAYDQDVLRRVVAAVHRIADAEAAASGAPRPPEYRAISSFPTTVNDPEAAEQVGAAFRARFGAERVGEMAQLIGSEDVGVFGTAAGVPSVFWGLGAAAAEGEAPGNHTPHFAPVVEPTLSAGVEALVAAALTRLVPVAG</sequence>
<dbReference type="GO" id="GO:0046872">
    <property type="term" value="F:metal ion binding"/>
    <property type="evidence" value="ECO:0007669"/>
    <property type="project" value="UniProtKB-KW"/>
</dbReference>
<feature type="binding site" evidence="1">
    <location>
        <position position="111"/>
    </location>
    <ligand>
        <name>Mn(2+)</name>
        <dbReference type="ChEBI" id="CHEBI:29035"/>
        <label>2</label>
    </ligand>
</feature>
<keyword evidence="3" id="KW-0378">Hydrolase</keyword>
<evidence type="ECO:0000259" key="2">
    <source>
        <dbReference type="Pfam" id="PF07687"/>
    </source>
</evidence>
<dbReference type="InterPro" id="IPR011650">
    <property type="entry name" value="Peptidase_M20_dimer"/>
</dbReference>
<dbReference type="Pfam" id="PF01546">
    <property type="entry name" value="Peptidase_M20"/>
    <property type="match status" value="1"/>
</dbReference>
<dbReference type="PIRSF" id="PIRSF005962">
    <property type="entry name" value="Pept_M20D_amidohydro"/>
    <property type="match status" value="1"/>
</dbReference>
<feature type="domain" description="Peptidase M20 dimerisation" evidence="2">
    <location>
        <begin position="194"/>
        <end position="290"/>
    </location>
</feature>
<proteinExistence type="predicted"/>
<dbReference type="SUPFAM" id="SSF55031">
    <property type="entry name" value="Bacterial exopeptidase dimerisation domain"/>
    <property type="match status" value="1"/>
</dbReference>
<keyword evidence="4" id="KW-1185">Reference proteome</keyword>
<dbReference type="AlphaFoldDB" id="A0A368T5L2"/>
<dbReference type="Pfam" id="PF07687">
    <property type="entry name" value="M20_dimer"/>
    <property type="match status" value="1"/>
</dbReference>
<organism evidence="3 4">
    <name type="scientific">Marinitenerispora sediminis</name>
    <dbReference type="NCBI Taxonomy" id="1931232"/>
    <lineage>
        <taxon>Bacteria</taxon>
        <taxon>Bacillati</taxon>
        <taxon>Actinomycetota</taxon>
        <taxon>Actinomycetes</taxon>
        <taxon>Streptosporangiales</taxon>
        <taxon>Nocardiopsidaceae</taxon>
        <taxon>Marinitenerispora</taxon>
    </lineage>
</organism>
<dbReference type="Gene3D" id="3.40.630.10">
    <property type="entry name" value="Zn peptidases"/>
    <property type="match status" value="1"/>
</dbReference>
<dbReference type="OrthoDB" id="9777385at2"/>
<dbReference type="PANTHER" id="PTHR11014">
    <property type="entry name" value="PEPTIDASE M20 FAMILY MEMBER"/>
    <property type="match status" value="1"/>
</dbReference>
<feature type="binding site" evidence="1">
    <location>
        <position position="172"/>
    </location>
    <ligand>
        <name>Mn(2+)</name>
        <dbReference type="ChEBI" id="CHEBI:29035"/>
        <label>2</label>
    </ligand>
</feature>
<dbReference type="Proteomes" id="UP000253318">
    <property type="component" value="Unassembled WGS sequence"/>
</dbReference>
<evidence type="ECO:0000313" key="3">
    <source>
        <dbReference type="EMBL" id="RCV58794.1"/>
    </source>
</evidence>
<dbReference type="Gene3D" id="3.30.70.360">
    <property type="match status" value="1"/>
</dbReference>
<reference evidence="3 4" key="1">
    <citation type="submission" date="2018-04" db="EMBL/GenBank/DDBJ databases">
        <title>Novel actinobacteria from marine sediment.</title>
        <authorList>
            <person name="Ng Z.Y."/>
            <person name="Tan G.Y.A."/>
        </authorList>
    </citation>
    <scope>NUCLEOTIDE SEQUENCE [LARGE SCALE GENOMIC DNA]</scope>
    <source>
        <strain evidence="3 4">TPS81</strain>
    </source>
</reference>
<dbReference type="InterPro" id="IPR017439">
    <property type="entry name" value="Amidohydrolase"/>
</dbReference>
<dbReference type="GO" id="GO:0016787">
    <property type="term" value="F:hydrolase activity"/>
    <property type="evidence" value="ECO:0007669"/>
    <property type="project" value="UniProtKB-KW"/>
</dbReference>
<comment type="cofactor">
    <cofactor evidence="1">
        <name>Mn(2+)</name>
        <dbReference type="ChEBI" id="CHEBI:29035"/>
    </cofactor>
    <text evidence="1">The Mn(2+) ion enhances activity.</text>
</comment>
<dbReference type="PANTHER" id="PTHR11014:SF63">
    <property type="entry name" value="METALLOPEPTIDASE, PUTATIVE (AFU_ORTHOLOGUE AFUA_6G09600)-RELATED"/>
    <property type="match status" value="1"/>
</dbReference>
<gene>
    <name evidence="3" type="ORF">DEF24_12165</name>
</gene>
<dbReference type="EMBL" id="QEIN01000082">
    <property type="protein sequence ID" value="RCV58794.1"/>
    <property type="molecule type" value="Genomic_DNA"/>
</dbReference>
<dbReference type="InterPro" id="IPR002933">
    <property type="entry name" value="Peptidase_M20"/>
</dbReference>
<dbReference type="NCBIfam" id="TIGR01891">
    <property type="entry name" value="amidohydrolases"/>
    <property type="match status" value="1"/>
</dbReference>
<dbReference type="InterPro" id="IPR036264">
    <property type="entry name" value="Bact_exopeptidase_dim_dom"/>
</dbReference>
<accession>A0A368T5L2</accession>
<evidence type="ECO:0000313" key="4">
    <source>
        <dbReference type="Proteomes" id="UP000253318"/>
    </source>
</evidence>
<evidence type="ECO:0000256" key="1">
    <source>
        <dbReference type="PIRSR" id="PIRSR005962-1"/>
    </source>
</evidence>
<feature type="binding site" evidence="1">
    <location>
        <position position="145"/>
    </location>
    <ligand>
        <name>Mn(2+)</name>
        <dbReference type="ChEBI" id="CHEBI:29035"/>
        <label>2</label>
    </ligand>
</feature>
<keyword evidence="1" id="KW-0464">Manganese</keyword>
<keyword evidence="1" id="KW-0479">Metal-binding</keyword>
<comment type="caution">
    <text evidence="3">The sequence shown here is derived from an EMBL/GenBank/DDBJ whole genome shotgun (WGS) entry which is preliminary data.</text>
</comment>
<feature type="binding site" evidence="1">
    <location>
        <position position="373"/>
    </location>
    <ligand>
        <name>Mn(2+)</name>
        <dbReference type="ChEBI" id="CHEBI:29035"/>
        <label>2</label>
    </ligand>
</feature>
<dbReference type="SUPFAM" id="SSF53187">
    <property type="entry name" value="Zn-dependent exopeptidases"/>
    <property type="match status" value="1"/>
</dbReference>